<dbReference type="CDD" id="cd06173">
    <property type="entry name" value="MFS_MefA_like"/>
    <property type="match status" value="1"/>
</dbReference>
<dbReference type="InterPro" id="IPR036259">
    <property type="entry name" value="MFS_trans_sf"/>
</dbReference>
<dbReference type="InterPro" id="IPR010290">
    <property type="entry name" value="TM_effector"/>
</dbReference>
<dbReference type="PANTHER" id="PTHR23513">
    <property type="entry name" value="INTEGRAL MEMBRANE EFFLUX PROTEIN-RELATED"/>
    <property type="match status" value="1"/>
</dbReference>
<keyword evidence="6 8" id="KW-0472">Membrane</keyword>
<evidence type="ECO:0000259" key="9">
    <source>
        <dbReference type="PROSITE" id="PS50850"/>
    </source>
</evidence>
<evidence type="ECO:0000313" key="11">
    <source>
        <dbReference type="Proteomes" id="UP000664781"/>
    </source>
</evidence>
<dbReference type="Pfam" id="PF05977">
    <property type="entry name" value="MFS_3"/>
    <property type="match status" value="1"/>
</dbReference>
<dbReference type="GO" id="GO:0022857">
    <property type="term" value="F:transmembrane transporter activity"/>
    <property type="evidence" value="ECO:0007669"/>
    <property type="project" value="InterPro"/>
</dbReference>
<gene>
    <name evidence="10" type="ORF">J1792_00965</name>
</gene>
<evidence type="ECO:0000313" key="10">
    <source>
        <dbReference type="EMBL" id="MBO0651424.1"/>
    </source>
</evidence>
<dbReference type="PROSITE" id="PS50850">
    <property type="entry name" value="MFS"/>
    <property type="match status" value="1"/>
</dbReference>
<feature type="transmembrane region" description="Helical" evidence="8">
    <location>
        <begin position="384"/>
        <end position="403"/>
    </location>
</feature>
<evidence type="ECO:0000256" key="1">
    <source>
        <dbReference type="ARBA" id="ARBA00004651"/>
    </source>
</evidence>
<proteinExistence type="predicted"/>
<dbReference type="AlphaFoldDB" id="A0A939FIM3"/>
<evidence type="ECO:0000256" key="4">
    <source>
        <dbReference type="ARBA" id="ARBA00022692"/>
    </source>
</evidence>
<evidence type="ECO:0000256" key="5">
    <source>
        <dbReference type="ARBA" id="ARBA00022989"/>
    </source>
</evidence>
<feature type="transmembrane region" description="Helical" evidence="8">
    <location>
        <begin position="229"/>
        <end position="253"/>
    </location>
</feature>
<dbReference type="PANTHER" id="PTHR23513:SF6">
    <property type="entry name" value="MAJOR FACILITATOR SUPERFAMILY ASSOCIATED DOMAIN-CONTAINING PROTEIN"/>
    <property type="match status" value="1"/>
</dbReference>
<keyword evidence="2" id="KW-0813">Transport</keyword>
<keyword evidence="11" id="KW-1185">Reference proteome</keyword>
<name>A0A939FIM3_9ACTN</name>
<evidence type="ECO:0000256" key="6">
    <source>
        <dbReference type="ARBA" id="ARBA00023136"/>
    </source>
</evidence>
<evidence type="ECO:0000256" key="7">
    <source>
        <dbReference type="SAM" id="MobiDB-lite"/>
    </source>
</evidence>
<feature type="transmembrane region" description="Helical" evidence="8">
    <location>
        <begin position="16"/>
        <end position="41"/>
    </location>
</feature>
<keyword evidence="5 8" id="KW-1133">Transmembrane helix</keyword>
<evidence type="ECO:0000256" key="2">
    <source>
        <dbReference type="ARBA" id="ARBA00022448"/>
    </source>
</evidence>
<feature type="transmembrane region" description="Helical" evidence="8">
    <location>
        <begin position="53"/>
        <end position="71"/>
    </location>
</feature>
<dbReference type="RefSeq" id="WP_179198847.1">
    <property type="nucleotide sequence ID" value="NZ_JAFMOF010000001.1"/>
</dbReference>
<feature type="domain" description="Major facilitator superfamily (MFS) profile" evidence="9">
    <location>
        <begin position="171"/>
        <end position="437"/>
    </location>
</feature>
<dbReference type="SUPFAM" id="SSF103473">
    <property type="entry name" value="MFS general substrate transporter"/>
    <property type="match status" value="1"/>
</dbReference>
<feature type="transmembrane region" description="Helical" evidence="8">
    <location>
        <begin position="360"/>
        <end position="378"/>
    </location>
</feature>
<accession>A0A939FIM3</accession>
<dbReference type="Proteomes" id="UP000664781">
    <property type="component" value="Unassembled WGS sequence"/>
</dbReference>
<evidence type="ECO:0000256" key="8">
    <source>
        <dbReference type="SAM" id="Phobius"/>
    </source>
</evidence>
<feature type="region of interest" description="Disordered" evidence="7">
    <location>
        <begin position="414"/>
        <end position="437"/>
    </location>
</feature>
<sequence length="437" mass="45052">MTAPAREAGARDFAGLWAAYAVSNLADGLVVITFPLIALTLTSSPGLVAGVKWAQTLPYVLCTLLIGVLIDRVERGRLILAAHVLRVAALVLLALAVAGDAAPLPALYATAFLLGTAEIAADLCTSSVLPMVVGRDRLDTANSRLESTRSSLNEFVGPPLGGLLVAAGTTVAVLGTAGAYLVAAGALLLLFRGPYPPPRAARDEPVLRSLRSELAEGLRFLWRHRLLRGVAGMVCVMAGAWSAWTAVLVLYAVAPGPMGLSGTGYGLLLTTLAVGGVLGSLAAGRVQRAIGVRNLLAVDVITSVIMLATPALTSQVWAVGAATLLGGVGSGLWNVTVVTLRQRLIPDALLGRVSSASRMIGWGGMPVGAALAGLLAQVSGPRTVFALGALACALLLIPFLTVLREDTLRAALAAADRAPEQDQPDQDQPDRDRPDQG</sequence>
<feature type="transmembrane region" description="Helical" evidence="8">
    <location>
        <begin position="163"/>
        <end position="191"/>
    </location>
</feature>
<protein>
    <submittedName>
        <fullName evidence="10">MFS transporter</fullName>
    </submittedName>
</protein>
<dbReference type="Gene3D" id="1.20.1250.20">
    <property type="entry name" value="MFS general substrate transporter like domains"/>
    <property type="match status" value="1"/>
</dbReference>
<feature type="transmembrane region" description="Helical" evidence="8">
    <location>
        <begin position="295"/>
        <end position="312"/>
    </location>
</feature>
<comment type="subcellular location">
    <subcellularLocation>
        <location evidence="1">Cell membrane</location>
        <topology evidence="1">Multi-pass membrane protein</topology>
    </subcellularLocation>
</comment>
<organism evidence="10 11">
    <name type="scientific">Streptomyces triculaminicus</name>
    <dbReference type="NCBI Taxonomy" id="2816232"/>
    <lineage>
        <taxon>Bacteria</taxon>
        <taxon>Bacillati</taxon>
        <taxon>Actinomycetota</taxon>
        <taxon>Actinomycetes</taxon>
        <taxon>Kitasatosporales</taxon>
        <taxon>Streptomycetaceae</taxon>
        <taxon>Streptomyces</taxon>
    </lineage>
</organism>
<keyword evidence="4 8" id="KW-0812">Transmembrane</keyword>
<dbReference type="GO" id="GO:0005886">
    <property type="term" value="C:plasma membrane"/>
    <property type="evidence" value="ECO:0007669"/>
    <property type="project" value="UniProtKB-SubCell"/>
</dbReference>
<dbReference type="EMBL" id="JAFMOF010000001">
    <property type="protein sequence ID" value="MBO0651424.1"/>
    <property type="molecule type" value="Genomic_DNA"/>
</dbReference>
<evidence type="ECO:0000256" key="3">
    <source>
        <dbReference type="ARBA" id="ARBA00022475"/>
    </source>
</evidence>
<feature type="transmembrane region" description="Helical" evidence="8">
    <location>
        <begin position="318"/>
        <end position="340"/>
    </location>
</feature>
<feature type="transmembrane region" description="Helical" evidence="8">
    <location>
        <begin position="78"/>
        <end position="98"/>
    </location>
</feature>
<feature type="compositionally biased region" description="Basic and acidic residues" evidence="7">
    <location>
        <begin position="428"/>
        <end position="437"/>
    </location>
</feature>
<comment type="caution">
    <text evidence="10">The sequence shown here is derived from an EMBL/GenBank/DDBJ whole genome shotgun (WGS) entry which is preliminary data.</text>
</comment>
<reference evidence="10" key="1">
    <citation type="submission" date="2021-03" db="EMBL/GenBank/DDBJ databases">
        <title>Streptomyces strains.</title>
        <authorList>
            <person name="Lund M.B."/>
            <person name="Toerring T."/>
        </authorList>
    </citation>
    <scope>NUCLEOTIDE SEQUENCE</scope>
    <source>
        <strain evidence="10">JCM 4242</strain>
    </source>
</reference>
<feature type="transmembrane region" description="Helical" evidence="8">
    <location>
        <begin position="265"/>
        <end position="283"/>
    </location>
</feature>
<dbReference type="InterPro" id="IPR020846">
    <property type="entry name" value="MFS_dom"/>
</dbReference>
<keyword evidence="3" id="KW-1003">Cell membrane</keyword>